<gene>
    <name evidence="2" type="ORF">SI7747_12015301</name>
</gene>
<evidence type="ECO:0000313" key="2">
    <source>
        <dbReference type="EMBL" id="CAA2629663.1"/>
    </source>
</evidence>
<accession>A0A7I8JFH6</accession>
<name>A0A7I8JFH6_SPIIN</name>
<protein>
    <submittedName>
        <fullName evidence="2">Uncharacterized protein</fullName>
    </submittedName>
</protein>
<keyword evidence="1" id="KW-0472">Membrane</keyword>
<feature type="transmembrane region" description="Helical" evidence="1">
    <location>
        <begin position="62"/>
        <end position="81"/>
    </location>
</feature>
<dbReference type="EMBL" id="CACRZD030000012">
    <property type="protein sequence ID" value="CAA6668906.1"/>
    <property type="molecule type" value="Genomic_DNA"/>
</dbReference>
<keyword evidence="3" id="KW-1185">Reference proteome</keyword>
<reference evidence="2 3" key="1">
    <citation type="submission" date="2019-12" db="EMBL/GenBank/DDBJ databases">
        <authorList>
            <person name="Scholz U."/>
            <person name="Mascher M."/>
            <person name="Fiebig A."/>
        </authorList>
    </citation>
    <scope>NUCLEOTIDE SEQUENCE</scope>
</reference>
<dbReference type="PANTHER" id="PTHR36774">
    <property type="entry name" value="INSULIN-INDUCED PROTEIN"/>
    <property type="match status" value="1"/>
</dbReference>
<organism evidence="2">
    <name type="scientific">Spirodela intermedia</name>
    <name type="common">Intermediate duckweed</name>
    <dbReference type="NCBI Taxonomy" id="51605"/>
    <lineage>
        <taxon>Eukaryota</taxon>
        <taxon>Viridiplantae</taxon>
        <taxon>Streptophyta</taxon>
        <taxon>Embryophyta</taxon>
        <taxon>Tracheophyta</taxon>
        <taxon>Spermatophyta</taxon>
        <taxon>Magnoliopsida</taxon>
        <taxon>Liliopsida</taxon>
        <taxon>Araceae</taxon>
        <taxon>Lemnoideae</taxon>
        <taxon>Spirodela</taxon>
    </lineage>
</organism>
<dbReference type="PANTHER" id="PTHR36774:SF1">
    <property type="entry name" value="INSULIN-INDUCED PROTEIN"/>
    <property type="match status" value="1"/>
</dbReference>
<proteinExistence type="predicted"/>
<dbReference type="Proteomes" id="UP001189122">
    <property type="component" value="Unassembled WGS sequence"/>
</dbReference>
<sequence length="263" mass="28841">MQTPVAVATFSRFSLASARHVSRPSAAWEGADEDETQRELAFNCPPLCSLGKQRRKKSFRESWPSIALPLFGSGFLLGPTLDGIHSRVSLLVYQNGAIDVGPLHTNIWVPFLLGTFYTTFGLLRIYLDERASGIPEGSSGRTASSLVALAAFLELSAELYRIGVADNVEAYILFALAELAWFFLDGTWLGFAIASIVGILCPLAEIPLIKLLHLWTYPNANIQIFGEGLVTWTATCYFVYTPFLTNLSRLIRTAVAGDDDADE</sequence>
<feature type="transmembrane region" description="Helical" evidence="1">
    <location>
        <begin position="180"/>
        <end position="204"/>
    </location>
</feature>
<dbReference type="EMBL" id="LR743599">
    <property type="protein sequence ID" value="CAA2629663.1"/>
    <property type="molecule type" value="Genomic_DNA"/>
</dbReference>
<evidence type="ECO:0000256" key="1">
    <source>
        <dbReference type="SAM" id="Phobius"/>
    </source>
</evidence>
<feature type="transmembrane region" description="Helical" evidence="1">
    <location>
        <begin position="107"/>
        <end position="127"/>
    </location>
</feature>
<dbReference type="AlphaFoldDB" id="A0A7I8JFH6"/>
<keyword evidence="1" id="KW-1133">Transmembrane helix</keyword>
<evidence type="ECO:0000313" key="3">
    <source>
        <dbReference type="Proteomes" id="UP001189122"/>
    </source>
</evidence>
<keyword evidence="1" id="KW-0812">Transmembrane</keyword>